<feature type="transmembrane region" description="Helical" evidence="1">
    <location>
        <begin position="34"/>
        <end position="66"/>
    </location>
</feature>
<dbReference type="Proteomes" id="UP000594778">
    <property type="component" value="Chromosome"/>
</dbReference>
<organism evidence="2 3">
    <name type="scientific">Delftia acidovorans</name>
    <name type="common">Pseudomonas acidovorans</name>
    <name type="synonym">Comamonas acidovorans</name>
    <dbReference type="NCBI Taxonomy" id="80866"/>
    <lineage>
        <taxon>Bacteria</taxon>
        <taxon>Pseudomonadati</taxon>
        <taxon>Pseudomonadota</taxon>
        <taxon>Betaproteobacteria</taxon>
        <taxon>Burkholderiales</taxon>
        <taxon>Comamonadaceae</taxon>
        <taxon>Delftia</taxon>
    </lineage>
</organism>
<keyword evidence="1" id="KW-1133">Transmembrane helix</keyword>
<dbReference type="AlphaFoldDB" id="A0A7T2S7M6"/>
<gene>
    <name evidence="2" type="ORF">I6G66_10530</name>
</gene>
<evidence type="ECO:0000256" key="1">
    <source>
        <dbReference type="SAM" id="Phobius"/>
    </source>
</evidence>
<proteinExistence type="predicted"/>
<keyword evidence="1" id="KW-0812">Transmembrane</keyword>
<name>A0A7T2S7M6_DELAC</name>
<sequence>MKKLLFLIGCFFIVVTLGLPDGVNVQSGLKSSPFYFICWLMLPILDFFGEWGGVFLGVAFIVFAILTGNKKKKSQKDFNKNK</sequence>
<evidence type="ECO:0000313" key="3">
    <source>
        <dbReference type="Proteomes" id="UP000594778"/>
    </source>
</evidence>
<accession>A0A7T2S7M6</accession>
<evidence type="ECO:0000313" key="2">
    <source>
        <dbReference type="EMBL" id="QPS10395.1"/>
    </source>
</evidence>
<dbReference type="EMBL" id="CP065668">
    <property type="protein sequence ID" value="QPS10395.1"/>
    <property type="molecule type" value="Genomic_DNA"/>
</dbReference>
<protein>
    <submittedName>
        <fullName evidence="2">Uncharacterized protein</fullName>
    </submittedName>
</protein>
<dbReference type="RefSeq" id="WP_183018446.1">
    <property type="nucleotide sequence ID" value="NZ_CP065668.1"/>
</dbReference>
<keyword evidence="1" id="KW-0472">Membrane</keyword>
<reference evidence="2 3" key="1">
    <citation type="submission" date="2020-12" db="EMBL/GenBank/DDBJ databases">
        <title>FDA dAtabase for Regulatory Grade micrObial Sequences (FDA-ARGOS): Supporting development and validation of Infectious Disease Dx tests.</title>
        <authorList>
            <person name="Sproer C."/>
            <person name="Gronow S."/>
            <person name="Severitt S."/>
            <person name="Schroder I."/>
            <person name="Tallon L."/>
            <person name="Sadzewicz L."/>
            <person name="Zhao X."/>
            <person name="Boylan J."/>
            <person name="Ott S."/>
            <person name="Bowen H."/>
            <person name="Vavikolanu K."/>
            <person name="Mehta A."/>
            <person name="Aluvathingal J."/>
            <person name="Nadendla S."/>
            <person name="Lowell S."/>
            <person name="Myers T."/>
            <person name="Yan Y."/>
            <person name="Sichtig H."/>
        </authorList>
    </citation>
    <scope>NUCLEOTIDE SEQUENCE [LARGE SCALE GENOMIC DNA]</scope>
    <source>
        <strain evidence="2 3">FDAARGOS_909</strain>
    </source>
</reference>